<gene>
    <name evidence="3" type="ORF">SASPL_127517</name>
</gene>
<dbReference type="PANTHER" id="PTHR31096">
    <property type="entry name" value="ACT DOMAIN-CONTAINING PROTEIN ACR4-RELATED"/>
    <property type="match status" value="1"/>
</dbReference>
<keyword evidence="1 2" id="KW-0677">Repeat</keyword>
<evidence type="ECO:0000313" key="4">
    <source>
        <dbReference type="Proteomes" id="UP000298416"/>
    </source>
</evidence>
<reference evidence="3" key="2">
    <citation type="submission" date="2020-08" db="EMBL/GenBank/DDBJ databases">
        <title>Plant Genome Project.</title>
        <authorList>
            <person name="Zhang R.-G."/>
        </authorList>
    </citation>
    <scope>NUCLEOTIDE SEQUENCE</scope>
    <source>
        <strain evidence="3">Huo1</strain>
        <tissue evidence="3">Leaf</tissue>
    </source>
</reference>
<dbReference type="Proteomes" id="UP000298416">
    <property type="component" value="Unassembled WGS sequence"/>
</dbReference>
<evidence type="ECO:0000256" key="1">
    <source>
        <dbReference type="ARBA" id="ARBA00022737"/>
    </source>
</evidence>
<dbReference type="GO" id="GO:0016597">
    <property type="term" value="F:amino acid binding"/>
    <property type="evidence" value="ECO:0007669"/>
    <property type="project" value="UniProtKB-UniRule"/>
</dbReference>
<dbReference type="EMBL" id="PNBA02000010">
    <property type="protein sequence ID" value="KAG6409477.1"/>
    <property type="molecule type" value="Genomic_DNA"/>
</dbReference>
<evidence type="ECO:0000313" key="3">
    <source>
        <dbReference type="EMBL" id="KAG6409477.1"/>
    </source>
</evidence>
<accession>A0A8X8XAS1</accession>
<proteinExistence type="predicted"/>
<comment type="caution">
    <text evidence="3">The sequence shown here is derived from an EMBL/GenBank/DDBJ whole genome shotgun (WGS) entry which is preliminary data.</text>
</comment>
<comment type="function">
    <text evidence="2">Binds amino acids.</text>
</comment>
<name>A0A8X8XAS1_SALSN</name>
<dbReference type="AlphaFoldDB" id="A0A8X8XAS1"/>
<organism evidence="3">
    <name type="scientific">Salvia splendens</name>
    <name type="common">Scarlet sage</name>
    <dbReference type="NCBI Taxonomy" id="180675"/>
    <lineage>
        <taxon>Eukaryota</taxon>
        <taxon>Viridiplantae</taxon>
        <taxon>Streptophyta</taxon>
        <taxon>Embryophyta</taxon>
        <taxon>Tracheophyta</taxon>
        <taxon>Spermatophyta</taxon>
        <taxon>Magnoliopsida</taxon>
        <taxon>eudicotyledons</taxon>
        <taxon>Gunneridae</taxon>
        <taxon>Pentapetalae</taxon>
        <taxon>asterids</taxon>
        <taxon>lamiids</taxon>
        <taxon>Lamiales</taxon>
        <taxon>Lamiaceae</taxon>
        <taxon>Nepetoideae</taxon>
        <taxon>Mentheae</taxon>
        <taxon>Salviinae</taxon>
        <taxon>Salvia</taxon>
        <taxon>Salvia subgen. Calosphace</taxon>
        <taxon>core Calosphace</taxon>
    </lineage>
</organism>
<dbReference type="PANTHER" id="PTHR31096:SF50">
    <property type="entry name" value="ACT DOMAIN-CONTAINING PROTEIN ACR2"/>
    <property type="match status" value="1"/>
</dbReference>
<keyword evidence="4" id="KW-1185">Reference proteome</keyword>
<dbReference type="InterPro" id="IPR040217">
    <property type="entry name" value="ACR1-12"/>
</dbReference>
<evidence type="ECO:0000256" key="2">
    <source>
        <dbReference type="RuleBase" id="RU369043"/>
    </source>
</evidence>
<reference evidence="3" key="1">
    <citation type="submission" date="2018-01" db="EMBL/GenBank/DDBJ databases">
        <authorList>
            <person name="Mao J.F."/>
        </authorList>
    </citation>
    <scope>NUCLEOTIDE SEQUENCE</scope>
    <source>
        <strain evidence="3">Huo1</strain>
        <tissue evidence="3">Leaf</tissue>
    </source>
</reference>
<protein>
    <recommendedName>
        <fullName evidence="2">ACT domain-containing protein ACR</fullName>
    </recommendedName>
    <alternativeName>
        <fullName evidence="2">Protein ACT DOMAIN REPEATS</fullName>
    </alternativeName>
</protein>
<sequence>MNRVCSPYFDPDFHNLPQRIHGPALRVNVDNESLEDCTIVKQSLLLDVVQALTDLNLTISKGYISCDAGCFLDVFHVKNELGFKVTDQLHPAGCECGESL</sequence>